<evidence type="ECO:0000313" key="8">
    <source>
        <dbReference type="EMBL" id="KPK64275.1"/>
    </source>
</evidence>
<feature type="domain" description="2Fe-2S ferredoxin-type" evidence="6">
    <location>
        <begin position="1"/>
        <end position="80"/>
    </location>
</feature>
<dbReference type="EMBL" id="LJUJ01000004">
    <property type="protein sequence ID" value="KPK64275.1"/>
    <property type="molecule type" value="Genomic_DNA"/>
</dbReference>
<feature type="domain" description="4Fe-4S ferredoxin-type" evidence="7">
    <location>
        <begin position="155"/>
        <end position="184"/>
    </location>
</feature>
<dbReference type="GO" id="GO:0008137">
    <property type="term" value="F:NADH dehydrogenase (ubiquinone) activity"/>
    <property type="evidence" value="ECO:0007669"/>
    <property type="project" value="InterPro"/>
</dbReference>
<gene>
    <name evidence="8" type="ORF">AMJ83_03365</name>
</gene>
<dbReference type="AlphaFoldDB" id="A0A0S8FUA8"/>
<protein>
    <recommendedName>
        <fullName evidence="10">(2Fe-2S)-binding protein</fullName>
    </recommendedName>
</protein>
<evidence type="ECO:0000256" key="1">
    <source>
        <dbReference type="ARBA" id="ARBA00022485"/>
    </source>
</evidence>
<dbReference type="GO" id="GO:0042773">
    <property type="term" value="P:ATP synthesis coupled electron transport"/>
    <property type="evidence" value="ECO:0007669"/>
    <property type="project" value="InterPro"/>
</dbReference>
<keyword evidence="3" id="KW-0677">Repeat</keyword>
<dbReference type="Pfam" id="PF13510">
    <property type="entry name" value="Fer2_4"/>
    <property type="match status" value="1"/>
</dbReference>
<dbReference type="CDD" id="cd00207">
    <property type="entry name" value="fer2"/>
    <property type="match status" value="1"/>
</dbReference>
<evidence type="ECO:0000259" key="6">
    <source>
        <dbReference type="PROSITE" id="PS51085"/>
    </source>
</evidence>
<evidence type="ECO:0000256" key="2">
    <source>
        <dbReference type="ARBA" id="ARBA00022723"/>
    </source>
</evidence>
<evidence type="ECO:0000259" key="7">
    <source>
        <dbReference type="PROSITE" id="PS51379"/>
    </source>
</evidence>
<dbReference type="Gene3D" id="3.10.20.740">
    <property type="match status" value="1"/>
</dbReference>
<keyword evidence="4" id="KW-0408">Iron</keyword>
<dbReference type="InterPro" id="IPR000283">
    <property type="entry name" value="NADH_UbQ_OxRdtase_75kDa_su_CS"/>
</dbReference>
<evidence type="ECO:0000313" key="9">
    <source>
        <dbReference type="Proteomes" id="UP000051373"/>
    </source>
</evidence>
<dbReference type="GO" id="GO:0046872">
    <property type="term" value="F:metal ion binding"/>
    <property type="evidence" value="ECO:0007669"/>
    <property type="project" value="UniProtKB-KW"/>
</dbReference>
<keyword evidence="5" id="KW-0411">Iron-sulfur</keyword>
<evidence type="ECO:0000256" key="4">
    <source>
        <dbReference type="ARBA" id="ARBA00023004"/>
    </source>
</evidence>
<dbReference type="InterPro" id="IPR017900">
    <property type="entry name" value="4Fe4S_Fe_S_CS"/>
</dbReference>
<dbReference type="Pfam" id="PF12838">
    <property type="entry name" value="Fer4_7"/>
    <property type="match status" value="1"/>
</dbReference>
<organism evidence="8 9">
    <name type="scientific">candidate division WOR_3 bacterium SM23_42</name>
    <dbReference type="NCBI Taxonomy" id="1703779"/>
    <lineage>
        <taxon>Bacteria</taxon>
        <taxon>Bacteria division WOR-3</taxon>
    </lineage>
</organism>
<dbReference type="Proteomes" id="UP000051373">
    <property type="component" value="Unassembled WGS sequence"/>
</dbReference>
<keyword evidence="2" id="KW-0479">Metal-binding</keyword>
<keyword evidence="1" id="KW-0004">4Fe-4S</keyword>
<dbReference type="PROSITE" id="PS00198">
    <property type="entry name" value="4FE4S_FER_1"/>
    <property type="match status" value="1"/>
</dbReference>
<dbReference type="GO" id="GO:0016020">
    <property type="term" value="C:membrane"/>
    <property type="evidence" value="ECO:0007669"/>
    <property type="project" value="InterPro"/>
</dbReference>
<proteinExistence type="predicted"/>
<dbReference type="PROSITE" id="PS00641">
    <property type="entry name" value="COMPLEX1_75K_1"/>
    <property type="match status" value="1"/>
</dbReference>
<evidence type="ECO:0008006" key="10">
    <source>
        <dbReference type="Google" id="ProtNLM"/>
    </source>
</evidence>
<dbReference type="PROSITE" id="PS51379">
    <property type="entry name" value="4FE4S_FER_2"/>
    <property type="match status" value="1"/>
</dbReference>
<accession>A0A0S8FUA8</accession>
<sequence>MINFILNGLEVQIQEGSTILEACKFYGIEIPTFCYYEGLSPYGGCRLCLVEIDKGENSKLVSSCTYPVEEGLIVRTNTKRVVNARKMMIELLVSICPQSKTIQDLASKFHVTSVRFPARHEDCVLCGRCVRMCKEQMQGGAIGFTNRGNKKKIETPFNIKSEECRLCGGCIYVCPACQLRCQGPDAMTDLCSGCLSLEPTCIEAHEDYQCWMATTGDCGTCEGRPDQKKSDKR</sequence>
<dbReference type="FunFam" id="3.30.70.20:FF:000035">
    <property type="entry name" value="Iron hydrogenase 1"/>
    <property type="match status" value="1"/>
</dbReference>
<evidence type="ECO:0000256" key="3">
    <source>
        <dbReference type="ARBA" id="ARBA00022737"/>
    </source>
</evidence>
<dbReference type="GO" id="GO:0051539">
    <property type="term" value="F:4 iron, 4 sulfur cluster binding"/>
    <property type="evidence" value="ECO:0007669"/>
    <property type="project" value="UniProtKB-KW"/>
</dbReference>
<dbReference type="InterPro" id="IPR036010">
    <property type="entry name" value="2Fe-2S_ferredoxin-like_sf"/>
</dbReference>
<reference evidence="8 9" key="1">
    <citation type="journal article" date="2015" name="Microbiome">
        <title>Genomic resolution of linkages in carbon, nitrogen, and sulfur cycling among widespread estuary sediment bacteria.</title>
        <authorList>
            <person name="Baker B.J."/>
            <person name="Lazar C.S."/>
            <person name="Teske A.P."/>
            <person name="Dick G.J."/>
        </authorList>
    </citation>
    <scope>NUCLEOTIDE SEQUENCE [LARGE SCALE GENOMIC DNA]</scope>
    <source>
        <strain evidence="8">SM23_42</strain>
    </source>
</reference>
<name>A0A0S8FUA8_UNCW3</name>
<dbReference type="InterPro" id="IPR001041">
    <property type="entry name" value="2Fe-2S_ferredoxin-type"/>
</dbReference>
<dbReference type="SUPFAM" id="SSF54862">
    <property type="entry name" value="4Fe-4S ferredoxins"/>
    <property type="match status" value="1"/>
</dbReference>
<evidence type="ECO:0000256" key="5">
    <source>
        <dbReference type="ARBA" id="ARBA00023014"/>
    </source>
</evidence>
<dbReference type="SUPFAM" id="SSF54292">
    <property type="entry name" value="2Fe-2S ferredoxin-like"/>
    <property type="match status" value="1"/>
</dbReference>
<comment type="caution">
    <text evidence="8">The sequence shown here is derived from an EMBL/GenBank/DDBJ whole genome shotgun (WGS) entry which is preliminary data.</text>
</comment>
<dbReference type="PROSITE" id="PS51085">
    <property type="entry name" value="2FE2S_FER_2"/>
    <property type="match status" value="1"/>
</dbReference>
<dbReference type="STRING" id="1703779.AMJ83_03365"/>
<dbReference type="InterPro" id="IPR017896">
    <property type="entry name" value="4Fe4S_Fe-S-bd"/>
</dbReference>